<dbReference type="EMBL" id="CAKXAJ010025105">
    <property type="protein sequence ID" value="CAH2234931.1"/>
    <property type="molecule type" value="Genomic_DNA"/>
</dbReference>
<name>A0A8S4RF90_9NEOP</name>
<accession>A0A8S4RF90</accession>
<evidence type="ECO:0000313" key="3">
    <source>
        <dbReference type="Proteomes" id="UP000838756"/>
    </source>
</evidence>
<evidence type="ECO:0000313" key="2">
    <source>
        <dbReference type="EMBL" id="CAH2234931.1"/>
    </source>
</evidence>
<feature type="region of interest" description="Disordered" evidence="1">
    <location>
        <begin position="33"/>
        <end position="54"/>
    </location>
</feature>
<dbReference type="AlphaFoldDB" id="A0A8S4RF90"/>
<reference evidence="2" key="1">
    <citation type="submission" date="2022-03" db="EMBL/GenBank/DDBJ databases">
        <authorList>
            <person name="Lindestad O."/>
        </authorList>
    </citation>
    <scope>NUCLEOTIDE SEQUENCE</scope>
</reference>
<gene>
    <name evidence="2" type="primary">jg10415</name>
    <name evidence="2" type="ORF">PAEG_LOCUS12650</name>
</gene>
<keyword evidence="3" id="KW-1185">Reference proteome</keyword>
<evidence type="ECO:0000256" key="1">
    <source>
        <dbReference type="SAM" id="MobiDB-lite"/>
    </source>
</evidence>
<organism evidence="2 3">
    <name type="scientific">Pararge aegeria aegeria</name>
    <dbReference type="NCBI Taxonomy" id="348720"/>
    <lineage>
        <taxon>Eukaryota</taxon>
        <taxon>Metazoa</taxon>
        <taxon>Ecdysozoa</taxon>
        <taxon>Arthropoda</taxon>
        <taxon>Hexapoda</taxon>
        <taxon>Insecta</taxon>
        <taxon>Pterygota</taxon>
        <taxon>Neoptera</taxon>
        <taxon>Endopterygota</taxon>
        <taxon>Lepidoptera</taxon>
        <taxon>Glossata</taxon>
        <taxon>Ditrysia</taxon>
        <taxon>Papilionoidea</taxon>
        <taxon>Nymphalidae</taxon>
        <taxon>Satyrinae</taxon>
        <taxon>Satyrini</taxon>
        <taxon>Parargina</taxon>
        <taxon>Pararge</taxon>
    </lineage>
</organism>
<dbReference type="Proteomes" id="UP000838756">
    <property type="component" value="Unassembled WGS sequence"/>
</dbReference>
<protein>
    <submittedName>
        <fullName evidence="2">Jg10415 protein</fullName>
    </submittedName>
</protein>
<proteinExistence type="predicted"/>
<comment type="caution">
    <text evidence="2">The sequence shown here is derived from an EMBL/GenBank/DDBJ whole genome shotgun (WGS) entry which is preliminary data.</text>
</comment>
<sequence length="79" mass="8690">MSWAAYIQRLTATRLMSSVTWLKVDQLRLPGSAPFQHLETPTSESGSMYAGKMKGDSGAGHEYAAPLSSEARLELEFKL</sequence>